<dbReference type="GO" id="GO:0005576">
    <property type="term" value="C:extracellular region"/>
    <property type="evidence" value="ECO:0007669"/>
    <property type="project" value="TreeGrafter"/>
</dbReference>
<dbReference type="OrthoDB" id="9807888at2"/>
<feature type="chain" id="PRO_5038741960" evidence="4">
    <location>
        <begin position="28"/>
        <end position="336"/>
    </location>
</feature>
<dbReference type="EMBL" id="FNTL01000004">
    <property type="protein sequence ID" value="SED88486.1"/>
    <property type="molecule type" value="Genomic_DNA"/>
</dbReference>
<feature type="signal peptide" evidence="4">
    <location>
        <begin position="1"/>
        <end position="27"/>
    </location>
</feature>
<reference evidence="7" key="1">
    <citation type="submission" date="2016-10" db="EMBL/GenBank/DDBJ databases">
        <authorList>
            <person name="Varghese N."/>
        </authorList>
    </citation>
    <scope>NUCLEOTIDE SEQUENCE [LARGE SCALE GENOMIC DNA]</scope>
    <source>
        <strain evidence="7">DSM 44719</strain>
    </source>
</reference>
<dbReference type="PANTHER" id="PTHR30085">
    <property type="entry name" value="AMINO ACID ABC TRANSPORTER PERMEASE"/>
    <property type="match status" value="1"/>
</dbReference>
<evidence type="ECO:0000313" key="6">
    <source>
        <dbReference type="EMBL" id="SED88486.1"/>
    </source>
</evidence>
<dbReference type="InterPro" id="IPR001638">
    <property type="entry name" value="Solute-binding_3/MltF_N"/>
</dbReference>
<dbReference type="Gene3D" id="3.40.190.10">
    <property type="entry name" value="Periplasmic binding protein-like II"/>
    <property type="match status" value="2"/>
</dbReference>
<dbReference type="PANTHER" id="PTHR30085:SF6">
    <property type="entry name" value="ABC TRANSPORTER GLUTAMINE-BINDING PROTEIN GLNH"/>
    <property type="match status" value="1"/>
</dbReference>
<evidence type="ECO:0000256" key="4">
    <source>
        <dbReference type="SAM" id="SignalP"/>
    </source>
</evidence>
<dbReference type="InterPro" id="IPR051455">
    <property type="entry name" value="Bact_solute-bind_prot3"/>
</dbReference>
<proteinExistence type="inferred from homology"/>
<dbReference type="GO" id="GO:0030288">
    <property type="term" value="C:outer membrane-bounded periplasmic space"/>
    <property type="evidence" value="ECO:0007669"/>
    <property type="project" value="TreeGrafter"/>
</dbReference>
<evidence type="ECO:0000256" key="2">
    <source>
        <dbReference type="ARBA" id="ARBA00022448"/>
    </source>
</evidence>
<evidence type="ECO:0000313" key="7">
    <source>
        <dbReference type="Proteomes" id="UP000183407"/>
    </source>
</evidence>
<sequence length="336" mass="35914">MTRLRLPRLRRRSRVLLFAAAVPAVLVGGCATPQPLTPTVSGDYSELPLSGGAEILLPTGEVPDEPPTPESCGALASLRPGTAPVAPAAGSALAEITARGRLVVGIDQNTNLFSFRDPTTGMLMGFDVDVAREMARDLFGDPSKVEFRLLTFGDRFEALENGDVDLVVKGTSITCARTERVAFSTVYFQAYQRLLVPKGSDISGPEYLAGARVCTAVDTTSLDTVRRVQPEATIVAVPDWDDCLVALQQGQADAASTDDSILAGLAAQDPNLEIVGPPLESEPYGIGVNKNHDDLVRFVNGTLDRMRADGTWTRLYDTWLTVLGPADGPPTPTYRD</sequence>
<dbReference type="SUPFAM" id="SSF53850">
    <property type="entry name" value="Periplasmic binding protein-like II"/>
    <property type="match status" value="1"/>
</dbReference>
<gene>
    <name evidence="6" type="ORF">SAMN04490220_5909</name>
</gene>
<dbReference type="RefSeq" id="WP_073366657.1">
    <property type="nucleotide sequence ID" value="NZ_FNTL01000004.1"/>
</dbReference>
<keyword evidence="3 4" id="KW-0732">Signal</keyword>
<dbReference type="SMART" id="SM00062">
    <property type="entry name" value="PBPb"/>
    <property type="match status" value="1"/>
</dbReference>
<comment type="similarity">
    <text evidence="1">Belongs to the bacterial solute-binding protein 3 family.</text>
</comment>
<accession>A0A1H5EBP1</accession>
<dbReference type="AlphaFoldDB" id="A0A1H5EBP1"/>
<organism evidence="6 7">
    <name type="scientific">Rhodococcus jostii</name>
    <dbReference type="NCBI Taxonomy" id="132919"/>
    <lineage>
        <taxon>Bacteria</taxon>
        <taxon>Bacillati</taxon>
        <taxon>Actinomycetota</taxon>
        <taxon>Actinomycetes</taxon>
        <taxon>Mycobacteriales</taxon>
        <taxon>Nocardiaceae</taxon>
        <taxon>Rhodococcus</taxon>
    </lineage>
</organism>
<dbReference type="Proteomes" id="UP000183407">
    <property type="component" value="Unassembled WGS sequence"/>
</dbReference>
<evidence type="ECO:0000256" key="3">
    <source>
        <dbReference type="ARBA" id="ARBA00022729"/>
    </source>
</evidence>
<keyword evidence="2" id="KW-0813">Transport</keyword>
<evidence type="ECO:0000259" key="5">
    <source>
        <dbReference type="SMART" id="SM00062"/>
    </source>
</evidence>
<dbReference type="GO" id="GO:0006865">
    <property type="term" value="P:amino acid transport"/>
    <property type="evidence" value="ECO:0007669"/>
    <property type="project" value="TreeGrafter"/>
</dbReference>
<protein>
    <submittedName>
        <fullName evidence="6">Amino acid ABC transporter substrate-binding protein, PAAT family</fullName>
    </submittedName>
</protein>
<dbReference type="PROSITE" id="PS51257">
    <property type="entry name" value="PROKAR_LIPOPROTEIN"/>
    <property type="match status" value="1"/>
</dbReference>
<dbReference type="Pfam" id="PF00497">
    <property type="entry name" value="SBP_bac_3"/>
    <property type="match status" value="1"/>
</dbReference>
<evidence type="ECO:0000256" key="1">
    <source>
        <dbReference type="ARBA" id="ARBA00010333"/>
    </source>
</evidence>
<name>A0A1H5EBP1_RHOJO</name>
<dbReference type="CDD" id="cd13690">
    <property type="entry name" value="PBP2_GluB"/>
    <property type="match status" value="1"/>
</dbReference>
<feature type="domain" description="Solute-binding protein family 3/N-terminal" evidence="5">
    <location>
        <begin position="101"/>
        <end position="323"/>
    </location>
</feature>